<feature type="domain" description="Superoxide dismutase copper/zinc binding" evidence="4">
    <location>
        <begin position="47"/>
        <end position="184"/>
    </location>
</feature>
<feature type="signal peptide" evidence="3">
    <location>
        <begin position="1"/>
        <end position="20"/>
    </location>
</feature>
<name>A0A9W6IKA2_9PROT</name>
<organism evidence="5 6">
    <name type="scientific">Maricaulis virginensis</name>
    <dbReference type="NCBI Taxonomy" id="144022"/>
    <lineage>
        <taxon>Bacteria</taxon>
        <taxon>Pseudomonadati</taxon>
        <taxon>Pseudomonadota</taxon>
        <taxon>Alphaproteobacteria</taxon>
        <taxon>Maricaulales</taxon>
        <taxon>Maricaulaceae</taxon>
        <taxon>Maricaulis</taxon>
    </lineage>
</organism>
<dbReference type="AlphaFoldDB" id="A0A9W6IKA2"/>
<evidence type="ECO:0000256" key="1">
    <source>
        <dbReference type="ARBA" id="ARBA00010457"/>
    </source>
</evidence>
<dbReference type="InterPro" id="IPR036423">
    <property type="entry name" value="SOD-like_Cu/Zn_dom_sf"/>
</dbReference>
<comment type="catalytic activity">
    <reaction evidence="2">
        <text>2 superoxide + 2 H(+) = H2O2 + O2</text>
        <dbReference type="Rhea" id="RHEA:20696"/>
        <dbReference type="ChEBI" id="CHEBI:15378"/>
        <dbReference type="ChEBI" id="CHEBI:15379"/>
        <dbReference type="ChEBI" id="CHEBI:16240"/>
        <dbReference type="ChEBI" id="CHEBI:18421"/>
        <dbReference type="EC" id="1.15.1.1"/>
    </reaction>
</comment>
<sequence length="187" mass="18988">MLARTLLAFALTALAPAAMAQTPDASSENAPATVRVPISGHNGEALSGLAVFTEGPQGVLIRLRVNDLPVQARGQWHAVHLHETADCSGRGFTASGSHINPDSVAHGLLNPMGPAPADLPNIWADAAGNIHAELYATGITVTDAPGRVSLLDSDGSAIVIHAGPDDHHSQPIGGAGTRIACGAITAE</sequence>
<evidence type="ECO:0000256" key="2">
    <source>
        <dbReference type="RuleBase" id="RU000393"/>
    </source>
</evidence>
<dbReference type="RefSeq" id="WP_271185226.1">
    <property type="nucleotide sequence ID" value="NZ_BSFE01000001.1"/>
</dbReference>
<comment type="function">
    <text evidence="2">Destroys radicals which are normally produced within the cells and which are toxic to biological systems.</text>
</comment>
<keyword evidence="2" id="KW-0862">Zinc</keyword>
<keyword evidence="2" id="KW-0560">Oxidoreductase</keyword>
<dbReference type="Proteomes" id="UP001143486">
    <property type="component" value="Unassembled WGS sequence"/>
</dbReference>
<reference evidence="5" key="1">
    <citation type="journal article" date="2014" name="Int. J. Syst. Evol. Microbiol.">
        <title>Complete genome sequence of Corynebacterium casei LMG S-19264T (=DSM 44701T), isolated from a smear-ripened cheese.</title>
        <authorList>
            <consortium name="US DOE Joint Genome Institute (JGI-PGF)"/>
            <person name="Walter F."/>
            <person name="Albersmeier A."/>
            <person name="Kalinowski J."/>
            <person name="Ruckert C."/>
        </authorList>
    </citation>
    <scope>NUCLEOTIDE SEQUENCE</scope>
    <source>
        <strain evidence="5">VKM B-1513</strain>
    </source>
</reference>
<comment type="similarity">
    <text evidence="1 2">Belongs to the Cu-Zn superoxide dismutase family.</text>
</comment>
<accession>A0A9W6IKA2</accession>
<dbReference type="Gene3D" id="2.60.40.200">
    <property type="entry name" value="Superoxide dismutase, copper/zinc binding domain"/>
    <property type="match status" value="1"/>
</dbReference>
<dbReference type="EC" id="1.15.1.1" evidence="2"/>
<comment type="caution">
    <text evidence="5">The sequence shown here is derived from an EMBL/GenBank/DDBJ whole genome shotgun (WGS) entry which is preliminary data.</text>
</comment>
<gene>
    <name evidence="5" type="ORF">GCM10017621_03370</name>
</gene>
<evidence type="ECO:0000259" key="4">
    <source>
        <dbReference type="Pfam" id="PF00080"/>
    </source>
</evidence>
<dbReference type="InterPro" id="IPR018152">
    <property type="entry name" value="SOD_Cu/Zn_BS"/>
</dbReference>
<dbReference type="PROSITE" id="PS00332">
    <property type="entry name" value="SOD_CU_ZN_2"/>
    <property type="match status" value="1"/>
</dbReference>
<evidence type="ECO:0000256" key="3">
    <source>
        <dbReference type="SAM" id="SignalP"/>
    </source>
</evidence>
<dbReference type="SUPFAM" id="SSF49329">
    <property type="entry name" value="Cu,Zn superoxide dismutase-like"/>
    <property type="match status" value="1"/>
</dbReference>
<dbReference type="Pfam" id="PF00080">
    <property type="entry name" value="Sod_Cu"/>
    <property type="match status" value="1"/>
</dbReference>
<keyword evidence="3" id="KW-0732">Signal</keyword>
<evidence type="ECO:0000313" key="6">
    <source>
        <dbReference type="Proteomes" id="UP001143486"/>
    </source>
</evidence>
<proteinExistence type="inferred from homology"/>
<feature type="chain" id="PRO_5040736779" description="Superoxide dismutase [Cu-Zn]" evidence="3">
    <location>
        <begin position="21"/>
        <end position="187"/>
    </location>
</feature>
<comment type="cofactor">
    <cofactor evidence="2">
        <name>Cu cation</name>
        <dbReference type="ChEBI" id="CHEBI:23378"/>
    </cofactor>
    <text evidence="2">Binds 1 copper ion per subunit.</text>
</comment>
<dbReference type="InterPro" id="IPR024134">
    <property type="entry name" value="SOD_Cu/Zn_/chaperone"/>
</dbReference>
<dbReference type="PANTHER" id="PTHR10003">
    <property type="entry name" value="SUPEROXIDE DISMUTASE CU-ZN -RELATED"/>
    <property type="match status" value="1"/>
</dbReference>
<keyword evidence="2" id="KW-0479">Metal-binding</keyword>
<protein>
    <recommendedName>
        <fullName evidence="2">Superoxide dismutase [Cu-Zn]</fullName>
        <ecNumber evidence="2">1.15.1.1</ecNumber>
    </recommendedName>
</protein>
<evidence type="ECO:0000313" key="5">
    <source>
        <dbReference type="EMBL" id="GLK50829.1"/>
    </source>
</evidence>
<keyword evidence="6" id="KW-1185">Reference proteome</keyword>
<dbReference type="GO" id="GO:0005507">
    <property type="term" value="F:copper ion binding"/>
    <property type="evidence" value="ECO:0007669"/>
    <property type="project" value="InterPro"/>
</dbReference>
<reference evidence="5" key="2">
    <citation type="submission" date="2023-01" db="EMBL/GenBank/DDBJ databases">
        <authorList>
            <person name="Sun Q."/>
            <person name="Evtushenko L."/>
        </authorList>
    </citation>
    <scope>NUCLEOTIDE SEQUENCE</scope>
    <source>
        <strain evidence="5">VKM B-1513</strain>
    </source>
</reference>
<dbReference type="InterPro" id="IPR001424">
    <property type="entry name" value="SOD_Cu_Zn_dom"/>
</dbReference>
<dbReference type="EMBL" id="BSFE01000001">
    <property type="protein sequence ID" value="GLK50829.1"/>
    <property type="molecule type" value="Genomic_DNA"/>
</dbReference>
<keyword evidence="2" id="KW-0186">Copper</keyword>
<comment type="cofactor">
    <cofactor evidence="2">
        <name>Zn(2+)</name>
        <dbReference type="ChEBI" id="CHEBI:29105"/>
    </cofactor>
    <text evidence="2">Binds 1 zinc ion per subunit.</text>
</comment>
<dbReference type="GO" id="GO:0004784">
    <property type="term" value="F:superoxide dismutase activity"/>
    <property type="evidence" value="ECO:0007669"/>
    <property type="project" value="UniProtKB-EC"/>
</dbReference>